<protein>
    <recommendedName>
        <fullName evidence="1">UPF0225 protein HF577_36470</fullName>
    </recommendedName>
</protein>
<dbReference type="HAMAP" id="MF_00612">
    <property type="entry name" value="UPF0225"/>
    <property type="match status" value="1"/>
</dbReference>
<dbReference type="InterPro" id="IPR023006">
    <property type="entry name" value="YchJ-like"/>
</dbReference>
<evidence type="ECO:0000313" key="4">
    <source>
        <dbReference type="Proteomes" id="UP001296706"/>
    </source>
</evidence>
<dbReference type="EMBL" id="JAAXKY010000257">
    <property type="protein sequence ID" value="NMH82568.1"/>
    <property type="molecule type" value="Genomic_DNA"/>
</dbReference>
<dbReference type="Proteomes" id="UP001296706">
    <property type="component" value="Unassembled WGS sequence"/>
</dbReference>
<organism evidence="3 4">
    <name type="scientific">Pseudonocardia xinjiangensis</name>
    <dbReference type="NCBI Taxonomy" id="75289"/>
    <lineage>
        <taxon>Bacteria</taxon>
        <taxon>Bacillati</taxon>
        <taxon>Actinomycetota</taxon>
        <taxon>Actinomycetes</taxon>
        <taxon>Pseudonocardiales</taxon>
        <taxon>Pseudonocardiaceae</taxon>
        <taxon>Pseudonocardia</taxon>
    </lineage>
</organism>
<name>A0ABX1RTJ5_9PSEU</name>
<evidence type="ECO:0000259" key="2">
    <source>
        <dbReference type="Pfam" id="PF17775"/>
    </source>
</evidence>
<accession>A0ABX1RTJ5</accession>
<dbReference type="InterPro" id="IPR048469">
    <property type="entry name" value="YchJ-like_M"/>
</dbReference>
<sequence length="130" mass="14443">MTAVRLRNARTCPCGLPQPYDACCGRFHRGSAAPTAELLMRSRYAAFAVGDEAYLLETWHPSTRPRHRGLDPEDRWTGLEVLGGSGGGLLESTGTVEFRAHRTNRGRSDVVHENSRFVREDGRWSYVGPA</sequence>
<gene>
    <name evidence="3" type="ORF">HF577_36470</name>
</gene>
<dbReference type="SUPFAM" id="SSF54427">
    <property type="entry name" value="NTF2-like"/>
    <property type="match status" value="1"/>
</dbReference>
<comment type="caution">
    <text evidence="3">The sequence shown here is derived from an EMBL/GenBank/DDBJ whole genome shotgun (WGS) entry which is preliminary data.</text>
</comment>
<dbReference type="PANTHER" id="PTHR33747">
    <property type="entry name" value="UPF0225 PROTEIN SCO1677"/>
    <property type="match status" value="1"/>
</dbReference>
<evidence type="ECO:0000256" key="1">
    <source>
        <dbReference type="HAMAP-Rule" id="MF_00612"/>
    </source>
</evidence>
<comment type="similarity">
    <text evidence="1">Belongs to the UPF0225 family.</text>
</comment>
<keyword evidence="4" id="KW-1185">Reference proteome</keyword>
<evidence type="ECO:0000313" key="3">
    <source>
        <dbReference type="EMBL" id="NMH82568.1"/>
    </source>
</evidence>
<feature type="domain" description="YchJ-like middle NTF2-like" evidence="2">
    <location>
        <begin position="35"/>
        <end position="127"/>
    </location>
</feature>
<dbReference type="PANTHER" id="PTHR33747:SF1">
    <property type="entry name" value="ADENYLATE CYCLASE-ASSOCIATED CAP C-TERMINAL DOMAIN-CONTAINING PROTEIN"/>
    <property type="match status" value="1"/>
</dbReference>
<dbReference type="InterPro" id="IPR032710">
    <property type="entry name" value="NTF2-like_dom_sf"/>
</dbReference>
<dbReference type="Pfam" id="PF17775">
    <property type="entry name" value="YchJ_M-like"/>
    <property type="match status" value="1"/>
</dbReference>
<dbReference type="RefSeq" id="WP_169400559.1">
    <property type="nucleotide sequence ID" value="NZ_BAAAJH010000034.1"/>
</dbReference>
<proteinExistence type="inferred from homology"/>
<dbReference type="Gene3D" id="3.10.450.50">
    <property type="match status" value="1"/>
</dbReference>
<reference evidence="3 4" key="1">
    <citation type="submission" date="2020-04" db="EMBL/GenBank/DDBJ databases">
        <authorList>
            <person name="Klaysubun C."/>
            <person name="Duangmal K."/>
            <person name="Lipun K."/>
        </authorList>
    </citation>
    <scope>NUCLEOTIDE SEQUENCE [LARGE SCALE GENOMIC DNA]</scope>
    <source>
        <strain evidence="3 4">JCM 11839</strain>
    </source>
</reference>